<protein>
    <recommendedName>
        <fullName evidence="5">Lipoprotein</fullName>
    </recommendedName>
</protein>
<name>A0A0G0MIL7_9BACT</name>
<dbReference type="EMBL" id="LBWG01000017">
    <property type="protein sequence ID" value="KKR03894.1"/>
    <property type="molecule type" value="Genomic_DNA"/>
</dbReference>
<feature type="compositionally biased region" description="Low complexity" evidence="1">
    <location>
        <begin position="57"/>
        <end position="69"/>
    </location>
</feature>
<evidence type="ECO:0000256" key="1">
    <source>
        <dbReference type="SAM" id="MobiDB-lite"/>
    </source>
</evidence>
<evidence type="ECO:0000313" key="4">
    <source>
        <dbReference type="Proteomes" id="UP000033935"/>
    </source>
</evidence>
<evidence type="ECO:0000256" key="2">
    <source>
        <dbReference type="SAM" id="SignalP"/>
    </source>
</evidence>
<feature type="chain" id="PRO_5002533501" description="Lipoprotein" evidence="2">
    <location>
        <begin position="18"/>
        <end position="130"/>
    </location>
</feature>
<dbReference type="Proteomes" id="UP000033935">
    <property type="component" value="Unassembled WGS sequence"/>
</dbReference>
<proteinExistence type="predicted"/>
<comment type="caution">
    <text evidence="3">The sequence shown here is derived from an EMBL/GenBank/DDBJ whole genome shotgun (WGS) entry which is preliminary data.</text>
</comment>
<evidence type="ECO:0000313" key="3">
    <source>
        <dbReference type="EMBL" id="KKR03894.1"/>
    </source>
</evidence>
<accession>A0A0G0MIL7</accession>
<organism evidence="3 4">
    <name type="scientific">Candidatus Uhrbacteria bacterium GW2011_GWF2_39_13</name>
    <dbReference type="NCBI Taxonomy" id="1618995"/>
    <lineage>
        <taxon>Bacteria</taxon>
        <taxon>Candidatus Uhriibacteriota</taxon>
    </lineage>
</organism>
<keyword evidence="2" id="KW-0732">Signal</keyword>
<dbReference type="AlphaFoldDB" id="A0A0G0MIL7"/>
<evidence type="ECO:0008006" key="5">
    <source>
        <dbReference type="Google" id="ProtNLM"/>
    </source>
</evidence>
<gene>
    <name evidence="3" type="ORF">UT30_C0017G0033</name>
</gene>
<reference evidence="3 4" key="1">
    <citation type="journal article" date="2015" name="Nature">
        <title>rRNA introns, odd ribosomes, and small enigmatic genomes across a large radiation of phyla.</title>
        <authorList>
            <person name="Brown C.T."/>
            <person name="Hug L.A."/>
            <person name="Thomas B.C."/>
            <person name="Sharon I."/>
            <person name="Castelle C.J."/>
            <person name="Singh A."/>
            <person name="Wilkins M.J."/>
            <person name="Williams K.H."/>
            <person name="Banfield J.F."/>
        </authorList>
    </citation>
    <scope>NUCLEOTIDE SEQUENCE [LARGE SCALE GENOMIC DNA]</scope>
</reference>
<feature type="region of interest" description="Disordered" evidence="1">
    <location>
        <begin position="40"/>
        <end position="91"/>
    </location>
</feature>
<sequence>MKIKITMFLLLAFFIHGCGEQAPPQNANQKPDYSTLAEKCTVEDPDDAKNKDRKPSHTSTSRTSTTAKTLQINAKTPMVTPASTSGGTVDSVMNYGTGATALSIKKRSTEKLKNIQDSHNAATQKALKDN</sequence>
<feature type="signal peptide" evidence="2">
    <location>
        <begin position="1"/>
        <end position="17"/>
    </location>
</feature>